<accession>A0ABS1E3I6</accession>
<keyword evidence="7" id="KW-0813">Transport</keyword>
<dbReference type="Gene3D" id="3.30.420.270">
    <property type="match status" value="1"/>
</dbReference>
<dbReference type="RefSeq" id="WP_200232021.1">
    <property type="nucleotide sequence ID" value="NZ_NRRT01000103.1"/>
</dbReference>
<dbReference type="PANTHER" id="PTHR30558:SF7">
    <property type="entry name" value="TOL-PAL SYSTEM PROTEIN TOLR"/>
    <property type="match status" value="1"/>
</dbReference>
<evidence type="ECO:0000256" key="6">
    <source>
        <dbReference type="ARBA" id="ARBA00023136"/>
    </source>
</evidence>
<dbReference type="PANTHER" id="PTHR30558">
    <property type="entry name" value="EXBD MEMBRANE COMPONENT OF PMF-DRIVEN MACROMOLECULE IMPORT SYSTEM"/>
    <property type="match status" value="1"/>
</dbReference>
<proteinExistence type="inferred from homology"/>
<dbReference type="Proteomes" id="UP001041814">
    <property type="component" value="Unassembled WGS sequence"/>
</dbReference>
<keyword evidence="4 7" id="KW-0812">Transmembrane</keyword>
<comment type="caution">
    <text evidence="9">The sequence shown here is derived from an EMBL/GenBank/DDBJ whole genome shotgun (WGS) entry which is preliminary data.</text>
</comment>
<evidence type="ECO:0000313" key="10">
    <source>
        <dbReference type="Proteomes" id="UP001041814"/>
    </source>
</evidence>
<dbReference type="Pfam" id="PF02472">
    <property type="entry name" value="ExbD"/>
    <property type="match status" value="1"/>
</dbReference>
<evidence type="ECO:0000256" key="2">
    <source>
        <dbReference type="ARBA" id="ARBA00005811"/>
    </source>
</evidence>
<reference evidence="9" key="2">
    <citation type="journal article" date="2020" name="Microorganisms">
        <title>Osmotic Adaptation and Compatible Solute Biosynthesis of Phototrophic Bacteria as Revealed from Genome Analyses.</title>
        <authorList>
            <person name="Imhoff J.F."/>
            <person name="Rahn T."/>
            <person name="Kunzel S."/>
            <person name="Keller A."/>
            <person name="Neulinger S.C."/>
        </authorList>
    </citation>
    <scope>NUCLEOTIDE SEQUENCE</scope>
    <source>
        <strain evidence="9">IM 151</strain>
    </source>
</reference>
<evidence type="ECO:0000256" key="5">
    <source>
        <dbReference type="ARBA" id="ARBA00022989"/>
    </source>
</evidence>
<organism evidence="9 10">
    <name type="scientific">Rubrivivax gelatinosus</name>
    <name type="common">Rhodocyclus gelatinosus</name>
    <name type="synonym">Rhodopseudomonas gelatinosa</name>
    <dbReference type="NCBI Taxonomy" id="28068"/>
    <lineage>
        <taxon>Bacteria</taxon>
        <taxon>Pseudomonadati</taxon>
        <taxon>Pseudomonadota</taxon>
        <taxon>Betaproteobacteria</taxon>
        <taxon>Burkholderiales</taxon>
        <taxon>Sphaerotilaceae</taxon>
        <taxon>Rubrivivax</taxon>
    </lineage>
</organism>
<feature type="transmembrane region" description="Helical" evidence="8">
    <location>
        <begin position="25"/>
        <end position="43"/>
    </location>
</feature>
<evidence type="ECO:0000256" key="1">
    <source>
        <dbReference type="ARBA" id="ARBA00004162"/>
    </source>
</evidence>
<protein>
    <submittedName>
        <fullName evidence="9">Biopolymer transporter ExbD</fullName>
    </submittedName>
</protein>
<keyword evidence="6 8" id="KW-0472">Membrane</keyword>
<evidence type="ECO:0000313" key="9">
    <source>
        <dbReference type="EMBL" id="MBK1715457.1"/>
    </source>
</evidence>
<comment type="similarity">
    <text evidence="2 7">Belongs to the ExbD/TolR family.</text>
</comment>
<evidence type="ECO:0000256" key="4">
    <source>
        <dbReference type="ARBA" id="ARBA00022692"/>
    </source>
</evidence>
<dbReference type="InterPro" id="IPR003400">
    <property type="entry name" value="ExbD"/>
</dbReference>
<keyword evidence="7" id="KW-0653">Protein transport</keyword>
<keyword evidence="3" id="KW-1003">Cell membrane</keyword>
<comment type="subcellular location">
    <subcellularLocation>
        <location evidence="1">Cell membrane</location>
        <topology evidence="1">Single-pass membrane protein</topology>
    </subcellularLocation>
    <subcellularLocation>
        <location evidence="7">Cell membrane</location>
        <topology evidence="7">Single-pass type II membrane protein</topology>
    </subcellularLocation>
</comment>
<evidence type="ECO:0000256" key="3">
    <source>
        <dbReference type="ARBA" id="ARBA00022475"/>
    </source>
</evidence>
<sequence length="146" mass="16032">MAMQVGPADNGGEEQLNSSINTTPLVDVMLVLLIIFLITIPVVTQSIKLELPKERNIPLQTKPENIVIAVNRDGEIFWGIERLPDIEALVKRLKVESVKEPQPEVHIRGDGDVRYESVGRVVVACQRAGIFKVGFITEPPAGAVAR</sequence>
<keyword evidence="5 8" id="KW-1133">Transmembrane helix</keyword>
<dbReference type="EMBL" id="NRRU01000122">
    <property type="protein sequence ID" value="MBK1715457.1"/>
    <property type="molecule type" value="Genomic_DNA"/>
</dbReference>
<evidence type="ECO:0000256" key="7">
    <source>
        <dbReference type="RuleBase" id="RU003879"/>
    </source>
</evidence>
<gene>
    <name evidence="9" type="ORF">CKO43_22140</name>
</gene>
<name>A0ABS1E3I6_RUBGE</name>
<reference evidence="9" key="1">
    <citation type="submission" date="2017-08" db="EMBL/GenBank/DDBJ databases">
        <authorList>
            <person name="Imhoff J.F."/>
            <person name="Rahn T."/>
            <person name="Kuenzel S."/>
            <person name="Neulinger S.C."/>
        </authorList>
    </citation>
    <scope>NUCLEOTIDE SEQUENCE</scope>
    <source>
        <strain evidence="9">IM 151</strain>
    </source>
</reference>
<evidence type="ECO:0000256" key="8">
    <source>
        <dbReference type="SAM" id="Phobius"/>
    </source>
</evidence>
<keyword evidence="10" id="KW-1185">Reference proteome</keyword>